<dbReference type="PANTHER" id="PTHR46696">
    <property type="entry name" value="P450, PUTATIVE (EUROFUNG)-RELATED"/>
    <property type="match status" value="1"/>
</dbReference>
<protein>
    <submittedName>
        <fullName evidence="9">Cytochrome P450</fullName>
    </submittedName>
</protein>
<evidence type="ECO:0000256" key="3">
    <source>
        <dbReference type="ARBA" id="ARBA00022617"/>
    </source>
</evidence>
<comment type="similarity">
    <text evidence="2 8">Belongs to the cytochrome P450 family.</text>
</comment>
<dbReference type="Proteomes" id="UP000674084">
    <property type="component" value="Unassembled WGS sequence"/>
</dbReference>
<gene>
    <name evidence="9" type="ORF">KBO27_17740</name>
</gene>
<evidence type="ECO:0000256" key="2">
    <source>
        <dbReference type="ARBA" id="ARBA00010617"/>
    </source>
</evidence>
<sequence length="395" mass="42777">MEVAMSATVQLPFEQVDPLRVAPRLRELQSQGPVHRVRTAVGDEAWLVTGHAQVRRLLDDDRLGRAHPAPETAARTGESALFGGPLGNFATEKSDHARMRSLLQPHFSPKHLRALRPRVEALTALLLDELAEHGHPADLQAAVAVPLPILVICELLGVPYEDRDQFRAWTADAANVRDRARSEQGLGELFAYGQKLVARKRTEPADDVISRLCATEGVSDVEAAGMSMALLFAGHETTVVQIGLGALALLTNPEQWQSLVNDPALVPNAVEEMLRAPGKGGGGIPRYARTDLEIDGVIIRAGELVLLDNGAANHDPAVFADPDRMDITRSAAAHLTFGHGARYCIGAPLARIELQVVFSQLAARFPTLRLAVDVEELTMRRDVLTGGLTALPVQW</sequence>
<proteinExistence type="inferred from homology"/>
<evidence type="ECO:0000256" key="1">
    <source>
        <dbReference type="ARBA" id="ARBA00001971"/>
    </source>
</evidence>
<dbReference type="InterPro" id="IPR002397">
    <property type="entry name" value="Cyt_P450_B"/>
</dbReference>
<evidence type="ECO:0000313" key="10">
    <source>
        <dbReference type="Proteomes" id="UP000674084"/>
    </source>
</evidence>
<keyword evidence="10" id="KW-1185">Reference proteome</keyword>
<dbReference type="InterPro" id="IPR017972">
    <property type="entry name" value="Cyt_P450_CS"/>
</dbReference>
<evidence type="ECO:0000256" key="7">
    <source>
        <dbReference type="ARBA" id="ARBA00023033"/>
    </source>
</evidence>
<accession>A0ABS5DHM3</accession>
<dbReference type="Gene3D" id="1.10.630.10">
    <property type="entry name" value="Cytochrome P450"/>
    <property type="match status" value="1"/>
</dbReference>
<dbReference type="InterPro" id="IPR036396">
    <property type="entry name" value="Cyt_P450_sf"/>
</dbReference>
<evidence type="ECO:0000256" key="4">
    <source>
        <dbReference type="ARBA" id="ARBA00022723"/>
    </source>
</evidence>
<evidence type="ECO:0000313" key="9">
    <source>
        <dbReference type="EMBL" id="MBQ0925799.1"/>
    </source>
</evidence>
<keyword evidence="7 8" id="KW-0503">Monooxygenase</keyword>
<keyword evidence="6 8" id="KW-0408">Iron</keyword>
<evidence type="ECO:0000256" key="5">
    <source>
        <dbReference type="ARBA" id="ARBA00023002"/>
    </source>
</evidence>
<dbReference type="PRINTS" id="PR00359">
    <property type="entry name" value="BP450"/>
</dbReference>
<dbReference type="Pfam" id="PF00067">
    <property type="entry name" value="p450"/>
    <property type="match status" value="1"/>
</dbReference>
<keyword evidence="4 8" id="KW-0479">Metal-binding</keyword>
<evidence type="ECO:0000256" key="6">
    <source>
        <dbReference type="ARBA" id="ARBA00023004"/>
    </source>
</evidence>
<dbReference type="EMBL" id="JAGPXE010000007">
    <property type="protein sequence ID" value="MBQ0925799.1"/>
    <property type="molecule type" value="Genomic_DNA"/>
</dbReference>
<dbReference type="InterPro" id="IPR001128">
    <property type="entry name" value="Cyt_P450"/>
</dbReference>
<organism evidence="9 10">
    <name type="scientific">Saccharopolyspora endophytica</name>
    <dbReference type="NCBI Taxonomy" id="543886"/>
    <lineage>
        <taxon>Bacteria</taxon>
        <taxon>Bacillati</taxon>
        <taxon>Actinomycetota</taxon>
        <taxon>Actinomycetes</taxon>
        <taxon>Pseudonocardiales</taxon>
        <taxon>Pseudonocardiaceae</taxon>
        <taxon>Saccharopolyspora</taxon>
    </lineage>
</organism>
<dbReference type="SUPFAM" id="SSF48264">
    <property type="entry name" value="Cytochrome P450"/>
    <property type="match status" value="1"/>
</dbReference>
<keyword evidence="3 8" id="KW-0349">Heme</keyword>
<name>A0ABS5DHM3_9PSEU</name>
<dbReference type="PANTHER" id="PTHR46696:SF5">
    <property type="entry name" value="CYTOCHROME P450 BJ-1"/>
    <property type="match status" value="1"/>
</dbReference>
<reference evidence="9 10" key="1">
    <citation type="submission" date="2021-04" db="EMBL/GenBank/DDBJ databases">
        <title>Whole-genome sequencing of Saccharopolyspora endophytica KCTC 19397.</title>
        <authorList>
            <person name="Ay H."/>
            <person name="Saygin H."/>
            <person name="Sahin N."/>
        </authorList>
    </citation>
    <scope>NUCLEOTIDE SEQUENCE [LARGE SCALE GENOMIC DNA]</scope>
    <source>
        <strain evidence="9 10">KCTC 19397</strain>
    </source>
</reference>
<dbReference type="CDD" id="cd11031">
    <property type="entry name" value="Cyp158A-like"/>
    <property type="match status" value="1"/>
</dbReference>
<comment type="caution">
    <text evidence="9">The sequence shown here is derived from an EMBL/GenBank/DDBJ whole genome shotgun (WGS) entry which is preliminary data.</text>
</comment>
<dbReference type="PROSITE" id="PS00086">
    <property type="entry name" value="CYTOCHROME_P450"/>
    <property type="match status" value="1"/>
</dbReference>
<keyword evidence="5 8" id="KW-0560">Oxidoreductase</keyword>
<evidence type="ECO:0000256" key="8">
    <source>
        <dbReference type="RuleBase" id="RU000461"/>
    </source>
</evidence>
<comment type="cofactor">
    <cofactor evidence="1">
        <name>heme</name>
        <dbReference type="ChEBI" id="CHEBI:30413"/>
    </cofactor>
</comment>